<comment type="similarity">
    <text evidence="5">Belongs to the major facilitator superfamily. Sodium/anion cotransporter (TC 2.A.1.14) family.</text>
</comment>
<accession>A0A2V0PJC4</accession>
<gene>
    <name evidence="10" type="ORF">Rsub_12586</name>
</gene>
<dbReference type="InterPro" id="IPR036259">
    <property type="entry name" value="MFS_trans_sf"/>
</dbReference>
<evidence type="ECO:0000256" key="4">
    <source>
        <dbReference type="ARBA" id="ARBA00023136"/>
    </source>
</evidence>
<reference evidence="10 11" key="1">
    <citation type="journal article" date="2018" name="Sci. Rep.">
        <title>Raphidocelis subcapitata (=Pseudokirchneriella subcapitata) provides an insight into genome evolution and environmental adaptations in the Sphaeropleales.</title>
        <authorList>
            <person name="Suzuki S."/>
            <person name="Yamaguchi H."/>
            <person name="Nakajima N."/>
            <person name="Kawachi M."/>
        </authorList>
    </citation>
    <scope>NUCLEOTIDE SEQUENCE [LARGE SCALE GENOMIC DNA]</scope>
    <source>
        <strain evidence="10 11">NIES-35</strain>
    </source>
</reference>
<dbReference type="PROSITE" id="PS00036">
    <property type="entry name" value="BZIP_BASIC"/>
    <property type="match status" value="1"/>
</dbReference>
<evidence type="ECO:0000259" key="9">
    <source>
        <dbReference type="PROSITE" id="PS50850"/>
    </source>
</evidence>
<feature type="transmembrane region" description="Helical" evidence="7">
    <location>
        <begin position="212"/>
        <end position="233"/>
    </location>
</feature>
<dbReference type="Pfam" id="PF07690">
    <property type="entry name" value="MFS_1"/>
    <property type="match status" value="1"/>
</dbReference>
<dbReference type="SMART" id="SM00338">
    <property type="entry name" value="BRLZ"/>
    <property type="match status" value="1"/>
</dbReference>
<feature type="region of interest" description="Disordered" evidence="6">
    <location>
        <begin position="604"/>
        <end position="650"/>
    </location>
</feature>
<feature type="region of interest" description="Disordered" evidence="6">
    <location>
        <begin position="670"/>
        <end position="754"/>
    </location>
</feature>
<evidence type="ECO:0000259" key="8">
    <source>
        <dbReference type="PROSITE" id="PS50217"/>
    </source>
</evidence>
<name>A0A2V0PJC4_9CHLO</name>
<dbReference type="PANTHER" id="PTHR11662:SF243">
    <property type="entry name" value="ANION TRANSPORTER 6, CHLOROPLASTIC-RELATED"/>
    <property type="match status" value="1"/>
</dbReference>
<dbReference type="PROSITE" id="PS50217">
    <property type="entry name" value="BZIP"/>
    <property type="match status" value="1"/>
</dbReference>
<dbReference type="InterPro" id="IPR004827">
    <property type="entry name" value="bZIP"/>
</dbReference>
<evidence type="ECO:0000313" key="11">
    <source>
        <dbReference type="Proteomes" id="UP000247498"/>
    </source>
</evidence>
<evidence type="ECO:0000256" key="2">
    <source>
        <dbReference type="ARBA" id="ARBA00022692"/>
    </source>
</evidence>
<evidence type="ECO:0000256" key="3">
    <source>
        <dbReference type="ARBA" id="ARBA00022989"/>
    </source>
</evidence>
<keyword evidence="11" id="KW-1185">Reference proteome</keyword>
<feature type="compositionally biased region" description="Low complexity" evidence="6">
    <location>
        <begin position="740"/>
        <end position="754"/>
    </location>
</feature>
<evidence type="ECO:0000256" key="7">
    <source>
        <dbReference type="SAM" id="Phobius"/>
    </source>
</evidence>
<feature type="transmembrane region" description="Helical" evidence="7">
    <location>
        <begin position="428"/>
        <end position="449"/>
    </location>
</feature>
<feature type="compositionally biased region" description="Polar residues" evidence="6">
    <location>
        <begin position="1095"/>
        <end position="1112"/>
    </location>
</feature>
<feature type="compositionally biased region" description="Low complexity" evidence="6">
    <location>
        <begin position="683"/>
        <end position="697"/>
    </location>
</feature>
<dbReference type="InterPro" id="IPR046347">
    <property type="entry name" value="bZIP_sf"/>
</dbReference>
<comment type="subcellular location">
    <subcellularLocation>
        <location evidence="1">Membrane</location>
        <topology evidence="1">Multi-pass membrane protein</topology>
    </subcellularLocation>
</comment>
<keyword evidence="3 7" id="KW-1133">Transmembrane helix</keyword>
<feature type="region of interest" description="Disordered" evidence="6">
    <location>
        <begin position="792"/>
        <end position="855"/>
    </location>
</feature>
<keyword evidence="4 7" id="KW-0472">Membrane</keyword>
<feature type="domain" description="BZIP" evidence="8">
    <location>
        <begin position="627"/>
        <end position="682"/>
    </location>
</feature>
<dbReference type="InterPro" id="IPR050382">
    <property type="entry name" value="MFS_Na/Anion_cotransporter"/>
</dbReference>
<feature type="compositionally biased region" description="Basic and acidic residues" evidence="6">
    <location>
        <begin position="623"/>
        <end position="650"/>
    </location>
</feature>
<proteinExistence type="inferred from homology"/>
<dbReference type="GO" id="GO:0016020">
    <property type="term" value="C:membrane"/>
    <property type="evidence" value="ECO:0007669"/>
    <property type="project" value="UniProtKB-SubCell"/>
</dbReference>
<dbReference type="PROSITE" id="PS50850">
    <property type="entry name" value="MFS"/>
    <property type="match status" value="1"/>
</dbReference>
<protein>
    <submittedName>
        <fullName evidence="10">Anion transporter</fullName>
    </submittedName>
</protein>
<feature type="domain" description="Major facilitator superfamily (MFS) profile" evidence="9">
    <location>
        <begin position="115"/>
        <end position="617"/>
    </location>
</feature>
<feature type="region of interest" description="Disordered" evidence="6">
    <location>
        <begin position="1086"/>
        <end position="1112"/>
    </location>
</feature>
<dbReference type="OrthoDB" id="2250022at2759"/>
<feature type="transmembrane region" description="Helical" evidence="7">
    <location>
        <begin position="245"/>
        <end position="265"/>
    </location>
</feature>
<dbReference type="SUPFAM" id="SSF103473">
    <property type="entry name" value="MFS general substrate transporter"/>
    <property type="match status" value="1"/>
</dbReference>
<dbReference type="InParanoid" id="A0A2V0PJC4"/>
<dbReference type="FunFam" id="1.20.1250.20:FF:000272">
    <property type="entry name" value="Probable anion transporter 6, chloroplastic"/>
    <property type="match status" value="1"/>
</dbReference>
<dbReference type="PANTHER" id="PTHR11662">
    <property type="entry name" value="SOLUTE CARRIER FAMILY 17"/>
    <property type="match status" value="1"/>
</dbReference>
<feature type="transmembrane region" description="Helical" evidence="7">
    <location>
        <begin position="181"/>
        <end position="200"/>
    </location>
</feature>
<organism evidence="10 11">
    <name type="scientific">Raphidocelis subcapitata</name>
    <dbReference type="NCBI Taxonomy" id="307507"/>
    <lineage>
        <taxon>Eukaryota</taxon>
        <taxon>Viridiplantae</taxon>
        <taxon>Chlorophyta</taxon>
        <taxon>core chlorophytes</taxon>
        <taxon>Chlorophyceae</taxon>
        <taxon>CS clade</taxon>
        <taxon>Sphaeropleales</taxon>
        <taxon>Selenastraceae</taxon>
        <taxon>Raphidocelis</taxon>
    </lineage>
</organism>
<feature type="region of interest" description="Disordered" evidence="6">
    <location>
        <begin position="962"/>
        <end position="984"/>
    </location>
</feature>
<dbReference type="InterPro" id="IPR011701">
    <property type="entry name" value="MFS"/>
</dbReference>
<dbReference type="GO" id="GO:0003700">
    <property type="term" value="F:DNA-binding transcription factor activity"/>
    <property type="evidence" value="ECO:0007669"/>
    <property type="project" value="InterPro"/>
</dbReference>
<dbReference type="Gene3D" id="1.20.1250.20">
    <property type="entry name" value="MFS general substrate transporter like domains"/>
    <property type="match status" value="2"/>
</dbReference>
<dbReference type="Proteomes" id="UP000247498">
    <property type="component" value="Unassembled WGS sequence"/>
</dbReference>
<evidence type="ECO:0000256" key="5">
    <source>
        <dbReference type="ARBA" id="ARBA00024362"/>
    </source>
</evidence>
<feature type="region of interest" description="Disordered" evidence="6">
    <location>
        <begin position="342"/>
        <end position="416"/>
    </location>
</feature>
<feature type="transmembrane region" description="Helical" evidence="7">
    <location>
        <begin position="469"/>
        <end position="490"/>
    </location>
</feature>
<dbReference type="STRING" id="307507.A0A2V0PJC4"/>
<feature type="compositionally biased region" description="Low complexity" evidence="6">
    <location>
        <begin position="800"/>
        <end position="823"/>
    </location>
</feature>
<dbReference type="SUPFAM" id="SSF57959">
    <property type="entry name" value="Leucine zipper domain"/>
    <property type="match status" value="1"/>
</dbReference>
<feature type="transmembrane region" description="Helical" evidence="7">
    <location>
        <begin position="502"/>
        <end position="522"/>
    </location>
</feature>
<evidence type="ECO:0000256" key="6">
    <source>
        <dbReference type="SAM" id="MobiDB-lite"/>
    </source>
</evidence>
<sequence>MRALRCNASGAGPRAVIGRAARPLFGTAAGLSGRRPLGAGFVIWTKVHALPLPSEDEADGAATTGTKAASIPLDGGNGVVPIAGHGSNASTALNTAAAPAPGAKGWAGMPHRWRLVAMMALSFVICNMDKVNMSVAVIPMARDLGWSATDRGLVSSSFFWGYSLTQVPAGWLSTKIGGAKVLMAGVALWSFGTLIAPPAAHLGLWALCASRVLVGLGEGFAPSAATSVLARVVPSTERSRAVTTVWGGLDVGSVVGLLLSGPLIRAYGWPSVFYLFALLGGVWCLFWPMVKPEQEDPAMQEAPQRMQSVRVPRLPVGADAGSSAGASEAILDARSIAGSIDETDDEAQTSQAAPGGKQERAGSSSSSSQEQQRPAAAASSEQAGQQQAGQQQQQQQAAAAGGQQQQGKQQQKGSEPVPWGAFLTSAPVWAVTVAHFCFNWGYYTLLAWLPSYFELALGLNVQESSFLTLIPYVAMVLMTPVVGPVADGLIKRGWRLTSVRKLAQGLAFVGPAACMVACALLTPAAPGAAAGPQTAALVALLSLGFALGAWSRAGLYCNHQAPRSGPIFRGEASRRRPASAMELGTEDISECFGPRHDAAAAATAAREDSDAAAPSARRRRRLKLSDEERRARRRQANRESARRMRVKKSETIAELQKDLEAALNRNDRLAADNDRLRRRLREPGSAPEGEPTAAGAPQPVAPPSAEGRAEATVAQLPARAGDDRKSRSGAAPSRRKRRSATAQPAAGGPPAAVGAAPAPVLAPATDAAAVRLAAHGALASNAELCASWQPPPPLSRSVSAPAGAEGGPARPAPRGAWPGEGPPSKQRRVSIDASACSAPTHAAPPPALARTASAPAPHAAASSACETSWGRAGGGSAGGAAAAASAPGCGYGYGCGWGGDYASDGAGAGGEEDEEAEEELLLDPSALWPAARRGCAGLLPALLSDATAPRLAFASAGWAEDDDAARGAHAPPPQAPPLAQSAPRGVAAGADALDLLLNDWLGSPVFADGPAPGSFGRAPAPAQALGAPQPWCGGGGGGYAPMPREWVAAAAAAANSARAELDTAAAAAADAQCGGWAAMWAPLPPFAAPQGSDAGPNSGQSNLSASGQLWLA</sequence>
<evidence type="ECO:0000313" key="10">
    <source>
        <dbReference type="EMBL" id="GBF99649.1"/>
    </source>
</evidence>
<dbReference type="EMBL" id="BDRX01000166">
    <property type="protein sequence ID" value="GBF99649.1"/>
    <property type="molecule type" value="Genomic_DNA"/>
</dbReference>
<dbReference type="InterPro" id="IPR020846">
    <property type="entry name" value="MFS_dom"/>
</dbReference>
<evidence type="ECO:0000256" key="1">
    <source>
        <dbReference type="ARBA" id="ARBA00004141"/>
    </source>
</evidence>
<feature type="compositionally biased region" description="Low complexity" evidence="6">
    <location>
        <begin position="361"/>
        <end position="414"/>
    </location>
</feature>
<feature type="transmembrane region" description="Helical" evidence="7">
    <location>
        <begin position="271"/>
        <end position="290"/>
    </location>
</feature>
<dbReference type="AlphaFoldDB" id="A0A2V0PJC4"/>
<keyword evidence="2 7" id="KW-0812">Transmembrane</keyword>
<dbReference type="GO" id="GO:0022857">
    <property type="term" value="F:transmembrane transporter activity"/>
    <property type="evidence" value="ECO:0007669"/>
    <property type="project" value="InterPro"/>
</dbReference>
<comment type="caution">
    <text evidence="10">The sequence shown here is derived from an EMBL/GenBank/DDBJ whole genome shotgun (WGS) entry which is preliminary data.</text>
</comment>